<evidence type="ECO:0000313" key="6">
    <source>
        <dbReference type="Proteomes" id="UP000287972"/>
    </source>
</evidence>
<dbReference type="PANTHER" id="PTHR43563:SF1">
    <property type="entry name" value="AMINE OXIDASE [FLAVIN-CONTAINING] B"/>
    <property type="match status" value="1"/>
</dbReference>
<dbReference type="InterPro" id="IPR050703">
    <property type="entry name" value="Flavin_MAO"/>
</dbReference>
<dbReference type="InterPro" id="IPR002937">
    <property type="entry name" value="Amino_oxidase"/>
</dbReference>
<dbReference type="Gene3D" id="3.50.50.60">
    <property type="entry name" value="FAD/NAD(P)-binding domain"/>
    <property type="match status" value="2"/>
</dbReference>
<organism evidence="5 6">
    <name type="scientific">Fusarium floridanum</name>
    <dbReference type="NCBI Taxonomy" id="1325733"/>
    <lineage>
        <taxon>Eukaryota</taxon>
        <taxon>Fungi</taxon>
        <taxon>Dikarya</taxon>
        <taxon>Ascomycota</taxon>
        <taxon>Pezizomycotina</taxon>
        <taxon>Sordariomycetes</taxon>
        <taxon>Hypocreomycetidae</taxon>
        <taxon>Hypocreales</taxon>
        <taxon>Nectriaceae</taxon>
        <taxon>Fusarium</taxon>
        <taxon>Fusarium solani species complex</taxon>
    </lineage>
</organism>
<dbReference type="EC" id="1.4.3.4" evidence="2"/>
<dbReference type="AlphaFoldDB" id="A0A428SKL8"/>
<gene>
    <name evidence="5" type="ORF">CEP51_000816</name>
</gene>
<dbReference type="Pfam" id="PF01593">
    <property type="entry name" value="Amino_oxidase"/>
    <property type="match status" value="1"/>
</dbReference>
<evidence type="ECO:0000259" key="4">
    <source>
        <dbReference type="Pfam" id="PF01593"/>
    </source>
</evidence>
<dbReference type="GO" id="GO:0097621">
    <property type="term" value="F:monoamine oxidase activity"/>
    <property type="evidence" value="ECO:0007669"/>
    <property type="project" value="UniProtKB-EC"/>
</dbReference>
<name>A0A428SKL8_9HYPO</name>
<dbReference type="InterPro" id="IPR036188">
    <property type="entry name" value="FAD/NAD-bd_sf"/>
</dbReference>
<evidence type="ECO:0000256" key="1">
    <source>
        <dbReference type="ARBA" id="ARBA00005995"/>
    </source>
</evidence>
<dbReference type="EMBL" id="NKCL01000009">
    <property type="protein sequence ID" value="RSL90335.1"/>
    <property type="molecule type" value="Genomic_DNA"/>
</dbReference>
<proteinExistence type="inferred from homology"/>
<comment type="caution">
    <text evidence="5">The sequence shown here is derived from an EMBL/GenBank/DDBJ whole genome shotgun (WGS) entry which is preliminary data.</text>
</comment>
<evidence type="ECO:0000256" key="2">
    <source>
        <dbReference type="ARBA" id="ARBA00012804"/>
    </source>
</evidence>
<dbReference type="Proteomes" id="UP000287972">
    <property type="component" value="Unassembled WGS sequence"/>
</dbReference>
<evidence type="ECO:0000256" key="3">
    <source>
        <dbReference type="ARBA" id="ARBA00048448"/>
    </source>
</evidence>
<comment type="catalytic activity">
    <reaction evidence="3">
        <text>a secondary aliphatic amine + O2 + H2O = a primary amine + an aldehyde + H2O2</text>
        <dbReference type="Rhea" id="RHEA:26414"/>
        <dbReference type="ChEBI" id="CHEBI:15377"/>
        <dbReference type="ChEBI" id="CHEBI:15379"/>
        <dbReference type="ChEBI" id="CHEBI:16240"/>
        <dbReference type="ChEBI" id="CHEBI:17478"/>
        <dbReference type="ChEBI" id="CHEBI:58855"/>
        <dbReference type="ChEBI" id="CHEBI:65296"/>
        <dbReference type="EC" id="1.4.3.4"/>
    </reaction>
</comment>
<keyword evidence="6" id="KW-1185">Reference proteome</keyword>
<comment type="similarity">
    <text evidence="1">Belongs to the flavin monoamine oxidase family.</text>
</comment>
<dbReference type="SUPFAM" id="SSF51905">
    <property type="entry name" value="FAD/NAD(P)-binding domain"/>
    <property type="match status" value="1"/>
</dbReference>
<evidence type="ECO:0000313" key="5">
    <source>
        <dbReference type="EMBL" id="RSL90335.1"/>
    </source>
</evidence>
<dbReference type="PANTHER" id="PTHR43563">
    <property type="entry name" value="AMINE OXIDASE"/>
    <property type="match status" value="1"/>
</dbReference>
<accession>A0A428SKL8</accession>
<feature type="domain" description="Amine oxidase" evidence="4">
    <location>
        <begin position="63"/>
        <end position="308"/>
    </location>
</feature>
<sequence>MSKSSEGFAWTPAQGYEFGLRTQAVVPSTLESDLSSEYDIIVIGAGYAGLAAARDLAFAGRKTDDGDILEIGGGWVHWLQPHVFSELTRYGLDDFVETKSMPEGCEVFSKPSRETLATAQSPTEAENFFGEMEALMSEFYNVDGQGGRMVSPFPFNTTNSMESNPEYGNIDDLSIKSRVEQLTQLTDEQRHALMEHAASFFEIPPDLVAFTEVLRTFALCNFSSSMIEEATMKRKIAKGTTALALAILKDFKGDRIFSSPVKSISQGKGTHLVTVTLESGKQLQSRLAISTIPWNVFPSIQFFPCFPSAKPLANGISPPSHDMLNPLGSSAEVATSNLSVLAAMVPFARAS</sequence>
<protein>
    <recommendedName>
        <fullName evidence="2">monoamine oxidase</fullName>
        <ecNumber evidence="2">1.4.3.4</ecNumber>
    </recommendedName>
</protein>
<reference evidence="5 6" key="1">
    <citation type="submission" date="2017-06" db="EMBL/GenBank/DDBJ databases">
        <title>Comparative genomic analysis of Ambrosia Fusariam Clade fungi.</title>
        <authorList>
            <person name="Stajich J.E."/>
            <person name="Carrillo J."/>
            <person name="Kijimoto T."/>
            <person name="Eskalen A."/>
            <person name="O'Donnell K."/>
            <person name="Kasson M."/>
        </authorList>
    </citation>
    <scope>NUCLEOTIDE SEQUENCE [LARGE SCALE GENOMIC DNA]</scope>
    <source>
        <strain evidence="5 6">NRRL62606</strain>
    </source>
</reference>